<reference evidence="2" key="1">
    <citation type="submission" date="2019-05" db="EMBL/GenBank/DDBJ databases">
        <title>Complete genome sequencing of Dialister sp. strain 5BBH33.</title>
        <authorList>
            <person name="Sakamoto M."/>
            <person name="Murakami T."/>
            <person name="Mori H."/>
        </authorList>
    </citation>
    <scope>NUCLEOTIDE SEQUENCE [LARGE SCALE GENOMIC DNA]</scope>
    <source>
        <strain evidence="2">5BBH33</strain>
    </source>
</reference>
<sequence>MIQVAQLNFREMEHQICLLGINQTISGLLYAGGMDAPEDGGVLAYGYVDTEGGFTFEILAPAKVEGDKIIPLPGVPDMMVKLHKEQANECSIRLGPVVDRTPYERKIAVINEAYAPSEDVAAIRSVDLIDDSRHPDYPDDILVIFLKDDYKPEGCWVRSMEVEEGRCIGKLLNEPDQDYGVHENDLIPFDIVKEGEDYFCISRF</sequence>
<dbReference type="OrthoDB" id="1634426at2"/>
<evidence type="ECO:0000313" key="1">
    <source>
        <dbReference type="EMBL" id="BBK25943.1"/>
    </source>
</evidence>
<dbReference type="AlphaFoldDB" id="A0A8D5A2Y1"/>
<dbReference type="RefSeq" id="WP_108850431.1">
    <property type="nucleotide sequence ID" value="NZ_AP019697.1"/>
</dbReference>
<dbReference type="GeneID" id="92717089"/>
<dbReference type="KEGG" id="dho:Dia5BBH33_18780"/>
<organism evidence="1 2">
    <name type="scientific">Dialister hominis</name>
    <dbReference type="NCBI Taxonomy" id="2582419"/>
    <lineage>
        <taxon>Bacteria</taxon>
        <taxon>Bacillati</taxon>
        <taxon>Bacillota</taxon>
        <taxon>Negativicutes</taxon>
        <taxon>Veillonellales</taxon>
        <taxon>Veillonellaceae</taxon>
        <taxon>Dialister</taxon>
    </lineage>
</organism>
<dbReference type="EMBL" id="AP019697">
    <property type="protein sequence ID" value="BBK25943.1"/>
    <property type="molecule type" value="Genomic_DNA"/>
</dbReference>
<name>A0A8D5A2Y1_9FIRM</name>
<accession>A0A8D5A2Y1</accession>
<evidence type="ECO:0000313" key="2">
    <source>
        <dbReference type="Proteomes" id="UP000320585"/>
    </source>
</evidence>
<dbReference type="Proteomes" id="UP000320585">
    <property type="component" value="Chromosome"/>
</dbReference>
<keyword evidence="2" id="KW-1185">Reference proteome</keyword>
<proteinExistence type="predicted"/>
<gene>
    <name evidence="1" type="ORF">Dia5BBH33_18780</name>
</gene>
<protein>
    <submittedName>
        <fullName evidence="1">Uncharacterized protein</fullName>
    </submittedName>
</protein>